<sequence>MNTHTDIEITQVKLTDIDLLQQIGKATFIQTFSDTNTEENMKTYLAEGFSKEKLLSELCDNESEFYFAVLKNDVIGYLKVNTGQAQTEQQCPQALEIERIYVLQEFQGRKVGQLLFEKALALAQIKAASFIWLGVWEKNLRAINFYQKNGFVAFDQHIFQLGDDKQIDIMMKKTVQPHHA</sequence>
<keyword evidence="3" id="KW-0689">Ribosomal protein</keyword>
<dbReference type="EMBL" id="VLKR01000026">
    <property type="protein sequence ID" value="TWI16763.1"/>
    <property type="molecule type" value="Genomic_DNA"/>
</dbReference>
<dbReference type="InterPro" id="IPR051556">
    <property type="entry name" value="N-term/lysine_N-AcTrnsfr"/>
</dbReference>
<evidence type="ECO:0000256" key="2">
    <source>
        <dbReference type="ARBA" id="ARBA00023315"/>
    </source>
</evidence>
<dbReference type="AlphaFoldDB" id="A0A562MA33"/>
<dbReference type="Gene3D" id="3.40.630.30">
    <property type="match status" value="1"/>
</dbReference>
<dbReference type="CDD" id="cd04301">
    <property type="entry name" value="NAT_SF"/>
    <property type="match status" value="1"/>
</dbReference>
<accession>A0A562MA33</accession>
<protein>
    <submittedName>
        <fullName evidence="3">Ribosomal protein S18 acetylase RimI-like enzyme</fullName>
    </submittedName>
</protein>
<proteinExistence type="predicted"/>
<dbReference type="PANTHER" id="PTHR42919">
    <property type="entry name" value="N-ALPHA-ACETYLTRANSFERASE"/>
    <property type="match status" value="1"/>
</dbReference>
<name>A0A562MA33_9SPHI</name>
<dbReference type="InterPro" id="IPR000182">
    <property type="entry name" value="GNAT_dom"/>
</dbReference>
<dbReference type="PROSITE" id="PS51186">
    <property type="entry name" value="GNAT"/>
    <property type="match status" value="1"/>
</dbReference>
<keyword evidence="3" id="KW-0687">Ribonucleoprotein</keyword>
<dbReference type="InterPro" id="IPR016181">
    <property type="entry name" value="Acyl_CoA_acyltransferase"/>
</dbReference>
<evidence type="ECO:0000313" key="3">
    <source>
        <dbReference type="EMBL" id="TWI16763.1"/>
    </source>
</evidence>
<evidence type="ECO:0000256" key="1">
    <source>
        <dbReference type="ARBA" id="ARBA00022679"/>
    </source>
</evidence>
<keyword evidence="1" id="KW-0808">Transferase</keyword>
<dbReference type="GO" id="GO:0005840">
    <property type="term" value="C:ribosome"/>
    <property type="evidence" value="ECO:0007669"/>
    <property type="project" value="UniProtKB-KW"/>
</dbReference>
<evidence type="ECO:0000313" key="4">
    <source>
        <dbReference type="Proteomes" id="UP000315908"/>
    </source>
</evidence>
<organism evidence="3 4">
    <name type="scientific">Sphingobacterium siyangense</name>
    <dbReference type="NCBI Taxonomy" id="459529"/>
    <lineage>
        <taxon>Bacteria</taxon>
        <taxon>Pseudomonadati</taxon>
        <taxon>Bacteroidota</taxon>
        <taxon>Sphingobacteriia</taxon>
        <taxon>Sphingobacteriales</taxon>
        <taxon>Sphingobacteriaceae</taxon>
        <taxon>Sphingobacterium</taxon>
    </lineage>
</organism>
<gene>
    <name evidence="3" type="ORF">IQ31_04110</name>
</gene>
<comment type="caution">
    <text evidence="3">The sequence shown here is derived from an EMBL/GenBank/DDBJ whole genome shotgun (WGS) entry which is preliminary data.</text>
</comment>
<dbReference type="PANTHER" id="PTHR42919:SF8">
    <property type="entry name" value="N-ALPHA-ACETYLTRANSFERASE 50"/>
    <property type="match status" value="1"/>
</dbReference>
<keyword evidence="2" id="KW-0012">Acyltransferase</keyword>
<dbReference type="OrthoDB" id="7205533at2"/>
<dbReference type="Proteomes" id="UP000315908">
    <property type="component" value="Unassembled WGS sequence"/>
</dbReference>
<dbReference type="SUPFAM" id="SSF55729">
    <property type="entry name" value="Acyl-CoA N-acyltransferases (Nat)"/>
    <property type="match status" value="1"/>
</dbReference>
<dbReference type="Pfam" id="PF00583">
    <property type="entry name" value="Acetyltransf_1"/>
    <property type="match status" value="1"/>
</dbReference>
<dbReference type="GO" id="GO:0016747">
    <property type="term" value="F:acyltransferase activity, transferring groups other than amino-acyl groups"/>
    <property type="evidence" value="ECO:0007669"/>
    <property type="project" value="InterPro"/>
</dbReference>
<reference evidence="3 4" key="1">
    <citation type="journal article" date="2015" name="Stand. Genomic Sci.">
        <title>Genomic Encyclopedia of Bacterial and Archaeal Type Strains, Phase III: the genomes of soil and plant-associated and newly described type strains.</title>
        <authorList>
            <person name="Whitman W.B."/>
            <person name="Woyke T."/>
            <person name="Klenk H.P."/>
            <person name="Zhou Y."/>
            <person name="Lilburn T.G."/>
            <person name="Beck B.J."/>
            <person name="De Vos P."/>
            <person name="Vandamme P."/>
            <person name="Eisen J.A."/>
            <person name="Garrity G."/>
            <person name="Hugenholtz P."/>
            <person name="Kyrpides N.C."/>
        </authorList>
    </citation>
    <scope>NUCLEOTIDE SEQUENCE [LARGE SCALE GENOMIC DNA]</scope>
    <source>
        <strain evidence="3 4">CGMCC 1.6855</strain>
    </source>
</reference>
<dbReference type="RefSeq" id="WP_115050050.1">
    <property type="nucleotide sequence ID" value="NZ_CP070350.1"/>
</dbReference>